<keyword evidence="6" id="KW-0029">Amino-acid transport</keyword>
<gene>
    <name evidence="10" type="ORF">KAM351_35920</name>
</gene>
<dbReference type="GO" id="GO:0005886">
    <property type="term" value="C:plasma membrane"/>
    <property type="evidence" value="ECO:0007669"/>
    <property type="project" value="UniProtKB-SubCell"/>
</dbReference>
<evidence type="ECO:0000256" key="6">
    <source>
        <dbReference type="ARBA" id="ARBA00022970"/>
    </source>
</evidence>
<keyword evidence="3" id="KW-0813">Transport</keyword>
<name>A0AA37D181_AERCA</name>
<evidence type="ECO:0000256" key="8">
    <source>
        <dbReference type="ARBA" id="ARBA00023136"/>
    </source>
</evidence>
<organism evidence="10 11">
    <name type="scientific">Aeromonas caviae</name>
    <name type="common">Aeromonas punctata</name>
    <dbReference type="NCBI Taxonomy" id="648"/>
    <lineage>
        <taxon>Bacteria</taxon>
        <taxon>Pseudomonadati</taxon>
        <taxon>Pseudomonadota</taxon>
        <taxon>Gammaproteobacteria</taxon>
        <taxon>Aeromonadales</taxon>
        <taxon>Aeromonadaceae</taxon>
        <taxon>Aeromonas</taxon>
    </lineage>
</organism>
<evidence type="ECO:0000256" key="4">
    <source>
        <dbReference type="ARBA" id="ARBA00022475"/>
    </source>
</evidence>
<feature type="transmembrane region" description="Helical" evidence="9">
    <location>
        <begin position="204"/>
        <end position="225"/>
    </location>
</feature>
<reference evidence="10" key="1">
    <citation type="submission" date="2021-07" db="EMBL/GenBank/DDBJ databases">
        <title>Draft genome sequence of carbapenem-resistant Aeromonas spp. in Japan.</title>
        <authorList>
            <person name="Maehana S."/>
            <person name="Suzuki M."/>
            <person name="Kitasato H."/>
        </authorList>
    </citation>
    <scope>NUCLEOTIDE SEQUENCE</scope>
    <source>
        <strain evidence="10">KAM351</strain>
    </source>
</reference>
<evidence type="ECO:0000256" key="2">
    <source>
        <dbReference type="ARBA" id="ARBA00009043"/>
    </source>
</evidence>
<sequence length="228" mass="24121">MNFSDCPRPLIVRFSLSQERIPMFATTLQGFTLGLAMIIPIGAQNAFVLSRGIHRNHHLLTATLCCLCDLVLIGIGVFGGANLLAASPIGLALLTWGGVLFLGWFGIRSLRSAWCGQEAALADSPRLMGVKSVLAMTLGVTLLNPHVYLDTLMLLGSFGSQFAEELRPAFAAGAMLASLVWFYGLAFGAAALSPWLARGRVQQAIDLVVGLIMLVLAAKLALGAIPAS</sequence>
<dbReference type="AlphaFoldDB" id="A0AA37D181"/>
<keyword evidence="8 9" id="KW-0472">Membrane</keyword>
<feature type="transmembrane region" description="Helical" evidence="9">
    <location>
        <begin position="23"/>
        <end position="47"/>
    </location>
</feature>
<evidence type="ECO:0000313" key="11">
    <source>
        <dbReference type="Proteomes" id="UP000886934"/>
    </source>
</evidence>
<dbReference type="EMBL" id="BPNN01000068">
    <property type="protein sequence ID" value="GJA64981.1"/>
    <property type="molecule type" value="Genomic_DNA"/>
</dbReference>
<comment type="caution">
    <text evidence="10">The sequence shown here is derived from an EMBL/GenBank/DDBJ whole genome shotgun (WGS) entry which is preliminary data.</text>
</comment>
<accession>A0AA37D181</accession>
<dbReference type="Proteomes" id="UP000886934">
    <property type="component" value="Unassembled WGS sequence"/>
</dbReference>
<keyword evidence="5 9" id="KW-0812">Transmembrane</keyword>
<keyword evidence="7 9" id="KW-1133">Transmembrane helix</keyword>
<feature type="transmembrane region" description="Helical" evidence="9">
    <location>
        <begin position="169"/>
        <end position="192"/>
    </location>
</feature>
<dbReference type="PANTHER" id="PTHR30086:SF20">
    <property type="entry name" value="ARGININE EXPORTER PROTEIN ARGO-RELATED"/>
    <property type="match status" value="1"/>
</dbReference>
<evidence type="ECO:0000256" key="9">
    <source>
        <dbReference type="SAM" id="Phobius"/>
    </source>
</evidence>
<proteinExistence type="inferred from homology"/>
<comment type="subcellular location">
    <subcellularLocation>
        <location evidence="1">Cell membrane</location>
        <topology evidence="1">Multi-pass membrane protein</topology>
    </subcellularLocation>
</comment>
<comment type="similarity">
    <text evidence="2">Belongs to the LysE/ArgO transporter (TC 2.A.75) family.</text>
</comment>
<evidence type="ECO:0000313" key="10">
    <source>
        <dbReference type="EMBL" id="GJA64981.1"/>
    </source>
</evidence>
<dbReference type="InterPro" id="IPR001123">
    <property type="entry name" value="LeuE-type"/>
</dbReference>
<dbReference type="NCBIfam" id="TIGR00948">
    <property type="entry name" value="2a75"/>
    <property type="match status" value="1"/>
</dbReference>
<keyword evidence="4" id="KW-1003">Cell membrane</keyword>
<evidence type="ECO:0000256" key="1">
    <source>
        <dbReference type="ARBA" id="ARBA00004651"/>
    </source>
</evidence>
<feature type="transmembrane region" description="Helical" evidence="9">
    <location>
        <begin position="59"/>
        <end position="79"/>
    </location>
</feature>
<feature type="transmembrane region" description="Helical" evidence="9">
    <location>
        <begin position="85"/>
        <end position="107"/>
    </location>
</feature>
<evidence type="ECO:0000256" key="7">
    <source>
        <dbReference type="ARBA" id="ARBA00022989"/>
    </source>
</evidence>
<dbReference type="InterPro" id="IPR004777">
    <property type="entry name" value="Lys/arg_exporter"/>
</dbReference>
<dbReference type="GO" id="GO:0015171">
    <property type="term" value="F:amino acid transmembrane transporter activity"/>
    <property type="evidence" value="ECO:0007669"/>
    <property type="project" value="TreeGrafter"/>
</dbReference>
<dbReference type="Pfam" id="PF01810">
    <property type="entry name" value="LysE"/>
    <property type="match status" value="1"/>
</dbReference>
<evidence type="ECO:0000256" key="3">
    <source>
        <dbReference type="ARBA" id="ARBA00022448"/>
    </source>
</evidence>
<protein>
    <submittedName>
        <fullName evidence="10">Amino acid transporter</fullName>
    </submittedName>
</protein>
<feature type="transmembrane region" description="Helical" evidence="9">
    <location>
        <begin position="128"/>
        <end position="149"/>
    </location>
</feature>
<dbReference type="PANTHER" id="PTHR30086">
    <property type="entry name" value="ARGININE EXPORTER PROTEIN ARGO"/>
    <property type="match status" value="1"/>
</dbReference>
<evidence type="ECO:0000256" key="5">
    <source>
        <dbReference type="ARBA" id="ARBA00022692"/>
    </source>
</evidence>